<proteinExistence type="predicted"/>
<name>A0A7G6T0M2_9HYPH</name>
<keyword evidence="1" id="KW-0472">Membrane</keyword>
<sequence length="71" mass="7331">MATTSAPALNFAILALAAIVWLAGAACAFIERSPKLDRAAGVALYGFGAIMLVGGIYGMLSAIVWTLRAIF</sequence>
<accession>A0A7G6T0M2</accession>
<feature type="transmembrane region" description="Helical" evidence="1">
    <location>
        <begin position="43"/>
        <end position="67"/>
    </location>
</feature>
<gene>
    <name evidence="2" type="ORF">HB778_29975</name>
</gene>
<evidence type="ECO:0000313" key="3">
    <source>
        <dbReference type="Proteomes" id="UP000515465"/>
    </source>
</evidence>
<reference evidence="3" key="1">
    <citation type="journal article" date="2020" name="Mol. Plant Microbe">
        <title>Rhizobial microsymbionts of the narrowly endemic Oxytropis species growing in Kamchatka are characterized by significant genetic diversity and possess a set of genes that are associated with T3SS and T6SS secretion systems and can affect the development of symbiosis.</title>
        <authorList>
            <person name="Safronova V."/>
            <person name="Guro P."/>
            <person name="Sazanova A."/>
            <person name="Kuznetsova I."/>
            <person name="Belimov A."/>
            <person name="Yakubov V."/>
            <person name="Chirak E."/>
            <person name="Afonin A."/>
            <person name="Gogolev Y."/>
            <person name="Andronov E."/>
            <person name="Tikhonovich I."/>
        </authorList>
    </citation>
    <scope>NUCLEOTIDE SEQUENCE [LARGE SCALE GENOMIC DNA]</scope>
    <source>
        <strain evidence="3">583</strain>
    </source>
</reference>
<dbReference type="RefSeq" id="WP_183459110.1">
    <property type="nucleotide sequence ID" value="NZ_CP050296.1"/>
</dbReference>
<organism evidence="2 3">
    <name type="scientific">Mesorhizobium huakuii</name>
    <dbReference type="NCBI Taxonomy" id="28104"/>
    <lineage>
        <taxon>Bacteria</taxon>
        <taxon>Pseudomonadati</taxon>
        <taxon>Pseudomonadota</taxon>
        <taxon>Alphaproteobacteria</taxon>
        <taxon>Hyphomicrobiales</taxon>
        <taxon>Phyllobacteriaceae</taxon>
        <taxon>Mesorhizobium</taxon>
    </lineage>
</organism>
<keyword evidence="1" id="KW-1133">Transmembrane helix</keyword>
<keyword evidence="1" id="KW-0812">Transmembrane</keyword>
<protein>
    <submittedName>
        <fullName evidence="2">Uncharacterized protein</fullName>
    </submittedName>
</protein>
<dbReference type="AlphaFoldDB" id="A0A7G6T0M2"/>
<evidence type="ECO:0000256" key="1">
    <source>
        <dbReference type="SAM" id="Phobius"/>
    </source>
</evidence>
<dbReference type="Proteomes" id="UP000515465">
    <property type="component" value="Chromosome"/>
</dbReference>
<evidence type="ECO:0000313" key="2">
    <source>
        <dbReference type="EMBL" id="QND60304.1"/>
    </source>
</evidence>
<dbReference type="EMBL" id="CP050296">
    <property type="protein sequence ID" value="QND60304.1"/>
    <property type="molecule type" value="Genomic_DNA"/>
</dbReference>